<name>A0A917X1P6_9ACTN</name>
<keyword evidence="2" id="KW-1185">Reference proteome</keyword>
<sequence length="75" mass="8139">MLMMPDRATAVIEYLDGTSSTLTATTGEGAADLRRFAETAHREGKSQFDTAYVDGVQRPVTINHVRLAAVRLVTS</sequence>
<dbReference type="AlphaFoldDB" id="A0A917X1P6"/>
<protein>
    <submittedName>
        <fullName evidence="1">Uncharacterized protein</fullName>
    </submittedName>
</protein>
<reference evidence="1" key="2">
    <citation type="submission" date="2020-09" db="EMBL/GenBank/DDBJ databases">
        <authorList>
            <person name="Sun Q."/>
            <person name="Ohkuma M."/>
        </authorList>
    </citation>
    <scope>NUCLEOTIDE SEQUENCE</scope>
    <source>
        <strain evidence="1">JCM 19831</strain>
    </source>
</reference>
<proteinExistence type="predicted"/>
<evidence type="ECO:0000313" key="1">
    <source>
        <dbReference type="EMBL" id="GGM53042.1"/>
    </source>
</evidence>
<dbReference type="EMBL" id="BMPI01000035">
    <property type="protein sequence ID" value="GGM53042.1"/>
    <property type="molecule type" value="Genomic_DNA"/>
</dbReference>
<evidence type="ECO:0000313" key="2">
    <source>
        <dbReference type="Proteomes" id="UP000642070"/>
    </source>
</evidence>
<gene>
    <name evidence="1" type="ORF">GCM10007977_063370</name>
</gene>
<organism evidence="1 2">
    <name type="scientific">Dactylosporangium sucinum</name>
    <dbReference type="NCBI Taxonomy" id="1424081"/>
    <lineage>
        <taxon>Bacteria</taxon>
        <taxon>Bacillati</taxon>
        <taxon>Actinomycetota</taxon>
        <taxon>Actinomycetes</taxon>
        <taxon>Micromonosporales</taxon>
        <taxon>Micromonosporaceae</taxon>
        <taxon>Dactylosporangium</taxon>
    </lineage>
</organism>
<comment type="caution">
    <text evidence="1">The sequence shown here is derived from an EMBL/GenBank/DDBJ whole genome shotgun (WGS) entry which is preliminary data.</text>
</comment>
<dbReference type="Proteomes" id="UP000642070">
    <property type="component" value="Unassembled WGS sequence"/>
</dbReference>
<accession>A0A917X1P6</accession>
<reference evidence="1" key="1">
    <citation type="journal article" date="2014" name="Int. J. Syst. Evol. Microbiol.">
        <title>Complete genome sequence of Corynebacterium casei LMG S-19264T (=DSM 44701T), isolated from a smear-ripened cheese.</title>
        <authorList>
            <consortium name="US DOE Joint Genome Institute (JGI-PGF)"/>
            <person name="Walter F."/>
            <person name="Albersmeier A."/>
            <person name="Kalinowski J."/>
            <person name="Ruckert C."/>
        </authorList>
    </citation>
    <scope>NUCLEOTIDE SEQUENCE</scope>
    <source>
        <strain evidence="1">JCM 19831</strain>
    </source>
</reference>